<protein>
    <recommendedName>
        <fullName evidence="6">Nitroreductase domain-containing protein</fullName>
    </recommendedName>
</protein>
<comment type="caution">
    <text evidence="7">The sequence shown here is derived from an EMBL/GenBank/DDBJ whole genome shotgun (WGS) entry which is preliminary data.</text>
</comment>
<name>X1IU58_9ZZZZ</name>
<dbReference type="PANTHER" id="PTHR43673:SF2">
    <property type="entry name" value="NITROREDUCTASE"/>
    <property type="match status" value="1"/>
</dbReference>
<gene>
    <name evidence="7" type="ORF">S03H2_33226</name>
</gene>
<dbReference type="InterPro" id="IPR029479">
    <property type="entry name" value="Nitroreductase"/>
</dbReference>
<dbReference type="EMBL" id="BARU01020215">
    <property type="protein sequence ID" value="GAH61063.1"/>
    <property type="molecule type" value="Genomic_DNA"/>
</dbReference>
<dbReference type="SUPFAM" id="SSF55469">
    <property type="entry name" value="FMN-dependent nitroreductase-like"/>
    <property type="match status" value="1"/>
</dbReference>
<dbReference type="PANTHER" id="PTHR43673">
    <property type="entry name" value="NAD(P)H NITROREDUCTASE YDGI-RELATED"/>
    <property type="match status" value="1"/>
</dbReference>
<evidence type="ECO:0000256" key="2">
    <source>
        <dbReference type="ARBA" id="ARBA00007118"/>
    </source>
</evidence>
<dbReference type="InterPro" id="IPR000415">
    <property type="entry name" value="Nitroreductase-like"/>
</dbReference>
<reference evidence="7" key="1">
    <citation type="journal article" date="2014" name="Front. Microbiol.">
        <title>High frequency of phylogenetically diverse reductive dehalogenase-homologous genes in deep subseafloor sedimentary metagenomes.</title>
        <authorList>
            <person name="Kawai M."/>
            <person name="Futagami T."/>
            <person name="Toyoda A."/>
            <person name="Takaki Y."/>
            <person name="Nishi S."/>
            <person name="Hori S."/>
            <person name="Arai W."/>
            <person name="Tsubouchi T."/>
            <person name="Morono Y."/>
            <person name="Uchiyama I."/>
            <person name="Ito T."/>
            <person name="Fujiyama A."/>
            <person name="Inagaki F."/>
            <person name="Takami H."/>
        </authorList>
    </citation>
    <scope>NUCLEOTIDE SEQUENCE</scope>
    <source>
        <strain evidence="7">Expedition CK06-06</strain>
    </source>
</reference>
<feature type="non-terminal residue" evidence="7">
    <location>
        <position position="1"/>
    </location>
</feature>
<evidence type="ECO:0000256" key="3">
    <source>
        <dbReference type="ARBA" id="ARBA00022630"/>
    </source>
</evidence>
<feature type="domain" description="Nitroreductase" evidence="6">
    <location>
        <begin position="2"/>
        <end position="165"/>
    </location>
</feature>
<proteinExistence type="inferred from homology"/>
<dbReference type="CDD" id="cd02062">
    <property type="entry name" value="Nitro_FMN_reductase"/>
    <property type="match status" value="1"/>
</dbReference>
<comment type="similarity">
    <text evidence="2">Belongs to the nitroreductase family.</text>
</comment>
<keyword evidence="3" id="KW-0285">Flavoprotein</keyword>
<evidence type="ECO:0000259" key="6">
    <source>
        <dbReference type="Pfam" id="PF00881"/>
    </source>
</evidence>
<evidence type="ECO:0000256" key="5">
    <source>
        <dbReference type="ARBA" id="ARBA00023002"/>
    </source>
</evidence>
<evidence type="ECO:0000313" key="7">
    <source>
        <dbReference type="EMBL" id="GAH61063.1"/>
    </source>
</evidence>
<sequence>PFEKKKVEKRIIEECIEISQWAPSAHNCQPWRYIIIDNKEQRLTLVDKMNEKLRKDLKNDYKSEEEIEKKIELTRDQFLNSPLMILSCMDSTVLYIYPDNERNKNEFILGNLSVSSSITYLLISFQKYGLASCWYSAPLFTREIVLSILNLPKTYYPIAFITVGYPKKKEIKPPIRQPLNKILFFSSNLM</sequence>
<dbReference type="AlphaFoldDB" id="X1IU58"/>
<keyword evidence="4" id="KW-0288">FMN</keyword>
<dbReference type="Gene3D" id="3.40.109.10">
    <property type="entry name" value="NADH Oxidase"/>
    <property type="match status" value="1"/>
</dbReference>
<comment type="cofactor">
    <cofactor evidence="1">
        <name>FMN</name>
        <dbReference type="ChEBI" id="CHEBI:58210"/>
    </cofactor>
</comment>
<evidence type="ECO:0000256" key="1">
    <source>
        <dbReference type="ARBA" id="ARBA00001917"/>
    </source>
</evidence>
<organism evidence="7">
    <name type="scientific">marine sediment metagenome</name>
    <dbReference type="NCBI Taxonomy" id="412755"/>
    <lineage>
        <taxon>unclassified sequences</taxon>
        <taxon>metagenomes</taxon>
        <taxon>ecological metagenomes</taxon>
    </lineage>
</organism>
<keyword evidence="5" id="KW-0560">Oxidoreductase</keyword>
<dbReference type="Pfam" id="PF00881">
    <property type="entry name" value="Nitroreductase"/>
    <property type="match status" value="1"/>
</dbReference>
<accession>X1IU58</accession>
<evidence type="ECO:0000256" key="4">
    <source>
        <dbReference type="ARBA" id="ARBA00022643"/>
    </source>
</evidence>
<dbReference type="GO" id="GO:0016491">
    <property type="term" value="F:oxidoreductase activity"/>
    <property type="evidence" value="ECO:0007669"/>
    <property type="project" value="UniProtKB-KW"/>
</dbReference>